<keyword evidence="1" id="KW-0472">Membrane</keyword>
<evidence type="ECO:0000313" key="3">
    <source>
        <dbReference type="Proteomes" id="UP000039046"/>
    </source>
</evidence>
<dbReference type="HOGENOM" id="CLU_2514221_0_0_1"/>
<organism evidence="2 3">
    <name type="scientific">[Torrubiella] hemipterigena</name>
    <dbReference type="NCBI Taxonomy" id="1531966"/>
    <lineage>
        <taxon>Eukaryota</taxon>
        <taxon>Fungi</taxon>
        <taxon>Dikarya</taxon>
        <taxon>Ascomycota</taxon>
        <taxon>Pezizomycotina</taxon>
        <taxon>Sordariomycetes</taxon>
        <taxon>Hypocreomycetidae</taxon>
        <taxon>Hypocreales</taxon>
        <taxon>Clavicipitaceae</taxon>
        <taxon>Clavicipitaceae incertae sedis</taxon>
        <taxon>'Torrubiella' clade</taxon>
    </lineage>
</organism>
<gene>
    <name evidence="2" type="ORF">VHEMI01336</name>
</gene>
<keyword evidence="3" id="KW-1185">Reference proteome</keyword>
<feature type="transmembrane region" description="Helical" evidence="1">
    <location>
        <begin position="62"/>
        <end position="79"/>
    </location>
</feature>
<name>A0A0A1T4I1_9HYPO</name>
<evidence type="ECO:0000313" key="2">
    <source>
        <dbReference type="EMBL" id="CEJ81192.1"/>
    </source>
</evidence>
<proteinExistence type="predicted"/>
<keyword evidence="1" id="KW-1133">Transmembrane helix</keyword>
<protein>
    <submittedName>
        <fullName evidence="2">Uncharacterized protein</fullName>
    </submittedName>
</protein>
<sequence length="85" mass="9756">MVRPLLLLFSQASLLLSLQPKLPTLLFFRCLPFFKLLRSVIVVISLKSIQIQPLPFADQSDSLPSTVFSLLLLPLLLLLRRLVWR</sequence>
<dbReference type="Proteomes" id="UP000039046">
    <property type="component" value="Unassembled WGS sequence"/>
</dbReference>
<dbReference type="EMBL" id="CDHN01000001">
    <property type="protein sequence ID" value="CEJ81192.1"/>
    <property type="molecule type" value="Genomic_DNA"/>
</dbReference>
<evidence type="ECO:0000256" key="1">
    <source>
        <dbReference type="SAM" id="Phobius"/>
    </source>
</evidence>
<dbReference type="AlphaFoldDB" id="A0A0A1T4I1"/>
<accession>A0A0A1T4I1</accession>
<reference evidence="2 3" key="1">
    <citation type="journal article" date="2015" name="Genome Announc.">
        <title>Draft Genome Sequence and Gene Annotation of the Entomopathogenic Fungus Verticillium hemipterigenum.</title>
        <authorList>
            <person name="Horn F."/>
            <person name="Habel A."/>
            <person name="Scharf D.H."/>
            <person name="Dworschak J."/>
            <person name="Brakhage A.A."/>
            <person name="Guthke R."/>
            <person name="Hertweck C."/>
            <person name="Linde J."/>
        </authorList>
    </citation>
    <scope>NUCLEOTIDE SEQUENCE [LARGE SCALE GENOMIC DNA]</scope>
</reference>
<keyword evidence="1" id="KW-0812">Transmembrane</keyword>